<dbReference type="EMBL" id="OU015568">
    <property type="protein sequence ID" value="CAG5079868.1"/>
    <property type="molecule type" value="Genomic_DNA"/>
</dbReference>
<sequence>MVDTHEILFAPKTSRNLEIINRTCADIREKFNGYDFFGKVSASKKFVPKGFSQVEDMEEYIARSRNTRNIYLGVHFHDVSEQLNFTIRTLPTAGKYPIKGNWEGWMGHLSSPTIFGKMITNTIGSTLIDDHSQWSLYYTEGFLAVQNSIQKQFLEQNGVYHDADQILQPSGQSAKLTTTFPEMAQQQLHLIFMLGFAHFIQHVLKTITRHRVEHRLDYLSLVGASPKDIILAHHFVSLVLQSIASAVLSYALTANISTNGAIFPHTSFSVIWLLLTAYGSSLIFLCHLASTFFTKPTTAATIISAIIFFISVPHGFISTSWRLMPFLPKIAIILNPTIMLALGCDIICHYQSKNMGLSLTENFYEKISFEDPLGMFDVIVYLLVTTVFYFLLTLSFEKIKSRKLQGQKKTEASRFEVKDLSKFYESSNQVALDKVSFKTEENEITALLGANGAGKSTLLNILCGFMEPTSGSDLVGGGNCGYCPQHNIFFEYLSVREHFEIFSKLSTTSLEKAKIESLAKDVQLFDKLENYPNQLSGGMLRKLTLGLSIIGRPKRLLLDEPTSGLDPVSRNELWGILRNLSASTSILMSTHYMDEAENLASSVLFLKEGKLCESGSLEEVMSDRPTGLSSLFELESEEKHMKERKDNHRVLENAIQKSRRNISSMLLYQLRKCFILLKRDPFILFMQFFLPTAVVILTDISLDSNRNASPEASTVNYDDVLKIVGTGISGIVHLPDYDFTMYPNDFFHAPPAALLHSHRTVLRAKTNASIFLTHKPFDLPQPEGSVLFTDSFVKGMTVVYNCILAMMMMMSPVGMNVVEERKTGFRQIQAHTSALKRRFFWLVQYATCLLQSVALLAGCMMVTSLFIKSPNFQFGIGEVLPIFSVCLRFFIAHMPVAFIVGHFSEDKGSFVGHHSNVNFICTILMFMSATCTQIFTGNEQSSVFFQLYGILPSYNFAIELFEIYCEKTFSKFCVSKSHSGVSFFCQAVEIDPLSGIRITGDPWIRCFVLSSIYWGILYFLENSSDTEFSVIKETDSDPYSKGSIQIKNITKFYKEKSALKNVSFDLNRGETVCLLGSNGAGKTTLLSILCKLNSASSGVILRSGRIGYCRQRDCLLDSLTVEETIEILLGTRGVANCKNITKEIISLVDIEKYSKRLTKQLSGGAKRKLCVAISILNNPDFIVLDEPSCGLDPSARIKMKSLLQVFENLNKGVLVSTHVVEESKLLGTTSIFLERGQVKEIVKH</sequence>
<evidence type="ECO:0000256" key="1">
    <source>
        <dbReference type="ARBA" id="ARBA00022741"/>
    </source>
</evidence>
<evidence type="ECO:0000256" key="2">
    <source>
        <dbReference type="ARBA" id="ARBA00022840"/>
    </source>
</evidence>
<dbReference type="InterPro" id="IPR003439">
    <property type="entry name" value="ABC_transporter-like_ATP-bd"/>
</dbReference>
<feature type="transmembrane region" description="Helical" evidence="4">
    <location>
        <begin position="879"/>
        <end position="903"/>
    </location>
</feature>
<dbReference type="CDD" id="cd03263">
    <property type="entry name" value="ABC_subfamily_A"/>
    <property type="match status" value="1"/>
</dbReference>
<keyword evidence="7" id="KW-1185">Reference proteome</keyword>
<feature type="domain" description="ABC transporter" evidence="5">
    <location>
        <begin position="415"/>
        <end position="633"/>
    </location>
</feature>
<feature type="transmembrane region" description="Helical" evidence="4">
    <location>
        <begin position="270"/>
        <end position="293"/>
    </location>
</feature>
<evidence type="ECO:0000313" key="6">
    <source>
        <dbReference type="EMBL" id="CAG5079868.1"/>
    </source>
</evidence>
<feature type="transmembrane region" description="Helical" evidence="4">
    <location>
        <begin position="299"/>
        <end position="318"/>
    </location>
</feature>
<protein>
    <submittedName>
        <fullName evidence="6">Oidioi.mRNA.OKI2018_I69.PAR.g9402.t1.cds</fullName>
    </submittedName>
</protein>
<feature type="coiled-coil region" evidence="3">
    <location>
        <begin position="634"/>
        <end position="661"/>
    </location>
</feature>
<evidence type="ECO:0000313" key="7">
    <source>
        <dbReference type="Proteomes" id="UP001158576"/>
    </source>
</evidence>
<evidence type="ECO:0000256" key="3">
    <source>
        <dbReference type="SAM" id="Coils"/>
    </source>
</evidence>
<feature type="domain" description="ABC transporter" evidence="5">
    <location>
        <begin position="1044"/>
        <end position="1244"/>
    </location>
</feature>
<feature type="transmembrane region" description="Helical" evidence="4">
    <location>
        <begin position="682"/>
        <end position="702"/>
    </location>
</feature>
<dbReference type="PANTHER" id="PTHR19229">
    <property type="entry name" value="ATP-BINDING CASSETTE TRANSPORTER SUBFAMILY A ABCA"/>
    <property type="match status" value="1"/>
</dbReference>
<dbReference type="Gene3D" id="3.40.50.300">
    <property type="entry name" value="P-loop containing nucleotide triphosphate hydrolases"/>
    <property type="match status" value="2"/>
</dbReference>
<dbReference type="SMART" id="SM00382">
    <property type="entry name" value="AAA"/>
    <property type="match status" value="2"/>
</dbReference>
<keyword evidence="3" id="KW-0175">Coiled coil</keyword>
<evidence type="ECO:0000256" key="4">
    <source>
        <dbReference type="SAM" id="Phobius"/>
    </source>
</evidence>
<dbReference type="InterPro" id="IPR017871">
    <property type="entry name" value="ABC_transporter-like_CS"/>
</dbReference>
<keyword evidence="4" id="KW-1133">Transmembrane helix</keyword>
<accession>A0ABN7RKB2</accession>
<evidence type="ECO:0000259" key="5">
    <source>
        <dbReference type="PROSITE" id="PS50893"/>
    </source>
</evidence>
<name>A0ABN7RKB2_OIKDI</name>
<feature type="transmembrane region" description="Helical" evidence="4">
    <location>
        <begin position="798"/>
        <end position="818"/>
    </location>
</feature>
<dbReference type="Proteomes" id="UP001158576">
    <property type="component" value="Chromosome PAR"/>
</dbReference>
<feature type="transmembrane region" description="Helical" evidence="4">
    <location>
        <begin position="915"/>
        <end position="935"/>
    </location>
</feature>
<dbReference type="InterPro" id="IPR026082">
    <property type="entry name" value="ABCA"/>
</dbReference>
<proteinExistence type="predicted"/>
<dbReference type="PANTHER" id="PTHR19229:SF250">
    <property type="entry name" value="ABC TRANSPORTER DOMAIN-CONTAINING PROTEIN-RELATED"/>
    <property type="match status" value="1"/>
</dbReference>
<keyword evidence="1" id="KW-0547">Nucleotide-binding</keyword>
<keyword evidence="4" id="KW-0472">Membrane</keyword>
<feature type="transmembrane region" description="Helical" evidence="4">
    <location>
        <begin position="839"/>
        <end position="867"/>
    </location>
</feature>
<feature type="transmembrane region" description="Helical" evidence="4">
    <location>
        <begin position="330"/>
        <end position="352"/>
    </location>
</feature>
<dbReference type="Pfam" id="PF00005">
    <property type="entry name" value="ABC_tran"/>
    <property type="match status" value="2"/>
</dbReference>
<feature type="transmembrane region" description="Helical" evidence="4">
    <location>
        <begin position="235"/>
        <end position="258"/>
    </location>
</feature>
<organism evidence="6 7">
    <name type="scientific">Oikopleura dioica</name>
    <name type="common">Tunicate</name>
    <dbReference type="NCBI Taxonomy" id="34765"/>
    <lineage>
        <taxon>Eukaryota</taxon>
        <taxon>Metazoa</taxon>
        <taxon>Chordata</taxon>
        <taxon>Tunicata</taxon>
        <taxon>Appendicularia</taxon>
        <taxon>Copelata</taxon>
        <taxon>Oikopleuridae</taxon>
        <taxon>Oikopleura</taxon>
    </lineage>
</organism>
<feature type="transmembrane region" description="Helical" evidence="4">
    <location>
        <begin position="372"/>
        <end position="394"/>
    </location>
</feature>
<keyword evidence="2" id="KW-0067">ATP-binding</keyword>
<gene>
    <name evidence="6" type="ORF">OKIOD_LOCUS960</name>
</gene>
<dbReference type="InterPro" id="IPR027417">
    <property type="entry name" value="P-loop_NTPase"/>
</dbReference>
<dbReference type="SUPFAM" id="SSF52540">
    <property type="entry name" value="P-loop containing nucleoside triphosphate hydrolases"/>
    <property type="match status" value="2"/>
</dbReference>
<dbReference type="PROSITE" id="PS50893">
    <property type="entry name" value="ABC_TRANSPORTER_2"/>
    <property type="match status" value="2"/>
</dbReference>
<dbReference type="InterPro" id="IPR003593">
    <property type="entry name" value="AAA+_ATPase"/>
</dbReference>
<keyword evidence="4" id="KW-0812">Transmembrane</keyword>
<reference evidence="6 7" key="1">
    <citation type="submission" date="2021-04" db="EMBL/GenBank/DDBJ databases">
        <authorList>
            <person name="Bliznina A."/>
        </authorList>
    </citation>
    <scope>NUCLEOTIDE SEQUENCE [LARGE SCALE GENOMIC DNA]</scope>
</reference>
<dbReference type="PROSITE" id="PS00211">
    <property type="entry name" value="ABC_TRANSPORTER_1"/>
    <property type="match status" value="1"/>
</dbReference>